<dbReference type="EMBL" id="JACHHP010000003">
    <property type="protein sequence ID" value="MBB5208643.1"/>
    <property type="molecule type" value="Genomic_DNA"/>
</dbReference>
<dbReference type="PROSITE" id="PS51257">
    <property type="entry name" value="PROKAR_LIPOPROTEIN"/>
    <property type="match status" value="1"/>
</dbReference>
<feature type="chain" id="PRO_5031474418" description="DUF732 domain-containing protein" evidence="2">
    <location>
        <begin position="22"/>
        <end position="198"/>
    </location>
</feature>
<dbReference type="Proteomes" id="UP000521199">
    <property type="component" value="Unassembled WGS sequence"/>
</dbReference>
<organism evidence="3 4">
    <name type="scientific">Chiayiivirga flava</name>
    <dbReference type="NCBI Taxonomy" id="659595"/>
    <lineage>
        <taxon>Bacteria</taxon>
        <taxon>Pseudomonadati</taxon>
        <taxon>Pseudomonadota</taxon>
        <taxon>Gammaproteobacteria</taxon>
        <taxon>Lysobacterales</taxon>
        <taxon>Lysobacteraceae</taxon>
        <taxon>Chiayiivirga</taxon>
    </lineage>
</organism>
<keyword evidence="4" id="KW-1185">Reference proteome</keyword>
<keyword evidence="2" id="KW-0732">Signal</keyword>
<dbReference type="RefSeq" id="WP_183961159.1">
    <property type="nucleotide sequence ID" value="NZ_JACHHP010000003.1"/>
</dbReference>
<feature type="compositionally biased region" description="Low complexity" evidence="1">
    <location>
        <begin position="36"/>
        <end position="51"/>
    </location>
</feature>
<reference evidence="3 4" key="1">
    <citation type="submission" date="2020-08" db="EMBL/GenBank/DDBJ databases">
        <title>Genomic Encyclopedia of Type Strains, Phase IV (KMG-IV): sequencing the most valuable type-strain genomes for metagenomic binning, comparative biology and taxonomic classification.</title>
        <authorList>
            <person name="Goeker M."/>
        </authorList>
    </citation>
    <scope>NUCLEOTIDE SEQUENCE [LARGE SCALE GENOMIC DNA]</scope>
    <source>
        <strain evidence="3 4">DSM 24163</strain>
    </source>
</reference>
<name>A0A7W8G1A4_9GAMM</name>
<accession>A0A7W8G1A4</accession>
<evidence type="ECO:0000256" key="1">
    <source>
        <dbReference type="SAM" id="MobiDB-lite"/>
    </source>
</evidence>
<feature type="region of interest" description="Disordered" evidence="1">
    <location>
        <begin position="22"/>
        <end position="59"/>
    </location>
</feature>
<feature type="signal peptide" evidence="2">
    <location>
        <begin position="1"/>
        <end position="21"/>
    </location>
</feature>
<evidence type="ECO:0000313" key="3">
    <source>
        <dbReference type="EMBL" id="MBB5208643.1"/>
    </source>
</evidence>
<gene>
    <name evidence="3" type="ORF">HNQ52_002185</name>
</gene>
<evidence type="ECO:0000256" key="2">
    <source>
        <dbReference type="SAM" id="SignalP"/>
    </source>
</evidence>
<comment type="caution">
    <text evidence="3">The sequence shown here is derived from an EMBL/GenBank/DDBJ whole genome shotgun (WGS) entry which is preliminary data.</text>
</comment>
<evidence type="ECO:0008006" key="5">
    <source>
        <dbReference type="Google" id="ProtNLM"/>
    </source>
</evidence>
<dbReference type="AlphaFoldDB" id="A0A7W8G1A4"/>
<sequence>MIRRPLTAAVAVLLLATAACSDTTPADTARPDTARPDTAVAPPPAAATGTDAPPPDLPALPEPYRRTLTRAFGTAAEGRDPTMACTSVIARAAGNPPPDGGAPTADAVRAFELCYVDVRARYIEHVMDEITPQTPADVRDTACLKIISHAIIARSSLGTFAKNVSLDVATLDRTLADRVRGSVQPLCPDQFATLEGQR</sequence>
<proteinExistence type="predicted"/>
<protein>
    <recommendedName>
        <fullName evidence="5">DUF732 domain-containing protein</fullName>
    </recommendedName>
</protein>
<evidence type="ECO:0000313" key="4">
    <source>
        <dbReference type="Proteomes" id="UP000521199"/>
    </source>
</evidence>